<accession>A0AAD2AMJ9</accession>
<dbReference type="Proteomes" id="UP001189915">
    <property type="component" value="Unassembled WGS sequence"/>
</dbReference>
<reference evidence="1 2" key="1">
    <citation type="submission" date="2023-07" db="EMBL/GenBank/DDBJ databases">
        <authorList>
            <person name="Peeters C."/>
        </authorList>
    </citation>
    <scope>NUCLEOTIDE SEQUENCE [LARGE SCALE GENOMIC DNA]</scope>
    <source>
        <strain evidence="1 2">LMG 18091</strain>
    </source>
</reference>
<evidence type="ECO:0000313" key="2">
    <source>
        <dbReference type="Proteomes" id="UP001189915"/>
    </source>
</evidence>
<proteinExistence type="predicted"/>
<protein>
    <submittedName>
        <fullName evidence="1">Uncharacterized protein</fullName>
    </submittedName>
</protein>
<organism evidence="1 2">
    <name type="scientific">Ralstonia wenshanensis</name>
    <dbReference type="NCBI Taxonomy" id="2842456"/>
    <lineage>
        <taxon>Bacteria</taxon>
        <taxon>Pseudomonadati</taxon>
        <taxon>Pseudomonadota</taxon>
        <taxon>Betaproteobacteria</taxon>
        <taxon>Burkholderiales</taxon>
        <taxon>Burkholderiaceae</taxon>
        <taxon>Ralstonia</taxon>
    </lineage>
</organism>
<sequence>MEIRSSKGFFKRFLSLKYPCAIEVIKRGPRSGVYNKLAKIPGRKLVDCAEDLSEVVRSRLAEIPCLCFQ</sequence>
<dbReference type="AlphaFoldDB" id="A0AAD2AMJ9"/>
<dbReference type="EMBL" id="CATWAF010000001">
    <property type="protein sequence ID" value="CAJ0683642.1"/>
    <property type="molecule type" value="Genomic_DNA"/>
</dbReference>
<gene>
    <name evidence="1" type="ORF">LMG18091_00021</name>
</gene>
<comment type="caution">
    <text evidence="1">The sequence shown here is derived from an EMBL/GenBank/DDBJ whole genome shotgun (WGS) entry which is preliminary data.</text>
</comment>
<evidence type="ECO:0000313" key="1">
    <source>
        <dbReference type="EMBL" id="CAJ0683642.1"/>
    </source>
</evidence>
<name>A0AAD2AMJ9_9RALS</name>
<keyword evidence="2" id="KW-1185">Reference proteome</keyword>